<dbReference type="GO" id="GO:0005829">
    <property type="term" value="C:cytosol"/>
    <property type="evidence" value="ECO:0007669"/>
    <property type="project" value="TreeGrafter"/>
</dbReference>
<dbReference type="InterPro" id="IPR002545">
    <property type="entry name" value="CheW-lke_dom"/>
</dbReference>
<dbReference type="Proteomes" id="UP000267049">
    <property type="component" value="Unassembled WGS sequence"/>
</dbReference>
<gene>
    <name evidence="2" type="ORF">EER27_10515</name>
</gene>
<dbReference type="EMBL" id="RIBS01000004">
    <property type="protein sequence ID" value="RNF83791.1"/>
    <property type="molecule type" value="Genomic_DNA"/>
</dbReference>
<dbReference type="SUPFAM" id="SSF50341">
    <property type="entry name" value="CheW-like"/>
    <property type="match status" value="1"/>
</dbReference>
<evidence type="ECO:0000313" key="2">
    <source>
        <dbReference type="EMBL" id="RNF83791.1"/>
    </source>
</evidence>
<dbReference type="Gene3D" id="2.30.30.40">
    <property type="entry name" value="SH3 Domains"/>
    <property type="match status" value="1"/>
</dbReference>
<evidence type="ECO:0000259" key="1">
    <source>
        <dbReference type="PROSITE" id="PS50851"/>
    </source>
</evidence>
<dbReference type="InterPro" id="IPR039315">
    <property type="entry name" value="CheW"/>
</dbReference>
<protein>
    <submittedName>
        <fullName evidence="2">Chemotaxis protein CheW</fullName>
    </submittedName>
</protein>
<feature type="domain" description="CheW-like" evidence="1">
    <location>
        <begin position="1"/>
        <end position="143"/>
    </location>
</feature>
<dbReference type="PANTHER" id="PTHR22617">
    <property type="entry name" value="CHEMOTAXIS SENSOR HISTIDINE KINASE-RELATED"/>
    <property type="match status" value="1"/>
</dbReference>
<sequence length="153" mass="16335">MLFLLFQLGGDRYAMEAAKIAAVLPLVVPKAIPQAPPAVVGAFDYRGTPVPLIDLSVLAVGRPSQPRRSTRVLVVDYPVGAGETRWLGLIAEQALETVVRDPAQFVPSGVDNGGARYLGPLASDARGLLQWVQVEHLLPDALRDQLFTQAVAG</sequence>
<proteinExistence type="predicted"/>
<dbReference type="GO" id="GO:0007165">
    <property type="term" value="P:signal transduction"/>
    <property type="evidence" value="ECO:0007669"/>
    <property type="project" value="InterPro"/>
</dbReference>
<dbReference type="GO" id="GO:0006935">
    <property type="term" value="P:chemotaxis"/>
    <property type="evidence" value="ECO:0007669"/>
    <property type="project" value="InterPro"/>
</dbReference>
<accession>A0A3M8SR35</accession>
<dbReference type="AlphaFoldDB" id="A0A3M8SR35"/>
<comment type="caution">
    <text evidence="2">The sequence shown here is derived from an EMBL/GenBank/DDBJ whole genome shotgun (WGS) entry which is preliminary data.</text>
</comment>
<reference evidence="2 3" key="1">
    <citation type="submission" date="2018-11" db="EMBL/GenBank/DDBJ databases">
        <title>Lysobacter cryohumiis sp. nov., isolated from soil in the Tianshan Mountains, Xinjiang, China.</title>
        <authorList>
            <person name="Luo Y."/>
            <person name="Sheng H."/>
        </authorList>
    </citation>
    <scope>NUCLEOTIDE SEQUENCE [LARGE SCALE GENOMIC DNA]</scope>
    <source>
        <strain evidence="2 3">ZS60</strain>
    </source>
</reference>
<dbReference type="Pfam" id="PF01584">
    <property type="entry name" value="CheW"/>
    <property type="match status" value="1"/>
</dbReference>
<organism evidence="2 3">
    <name type="scientific">Montanilutibacter psychrotolerans</name>
    <dbReference type="NCBI Taxonomy" id="1327343"/>
    <lineage>
        <taxon>Bacteria</taxon>
        <taxon>Pseudomonadati</taxon>
        <taxon>Pseudomonadota</taxon>
        <taxon>Gammaproteobacteria</taxon>
        <taxon>Lysobacterales</taxon>
        <taxon>Lysobacteraceae</taxon>
        <taxon>Montanilutibacter</taxon>
    </lineage>
</organism>
<dbReference type="PROSITE" id="PS50851">
    <property type="entry name" value="CHEW"/>
    <property type="match status" value="1"/>
</dbReference>
<dbReference type="OrthoDB" id="21913at2"/>
<dbReference type="RefSeq" id="WP_123088048.1">
    <property type="nucleotide sequence ID" value="NZ_RIBS01000004.1"/>
</dbReference>
<evidence type="ECO:0000313" key="3">
    <source>
        <dbReference type="Proteomes" id="UP000267049"/>
    </source>
</evidence>
<name>A0A3M8SR35_9GAMM</name>
<dbReference type="PANTHER" id="PTHR22617:SF43">
    <property type="entry name" value="PROTEIN PILI"/>
    <property type="match status" value="1"/>
</dbReference>
<keyword evidence="3" id="KW-1185">Reference proteome</keyword>
<dbReference type="SMART" id="SM00260">
    <property type="entry name" value="CheW"/>
    <property type="match status" value="1"/>
</dbReference>
<dbReference type="Gene3D" id="2.40.50.180">
    <property type="entry name" value="CheA-289, Domain 4"/>
    <property type="match status" value="1"/>
</dbReference>
<dbReference type="InterPro" id="IPR036061">
    <property type="entry name" value="CheW-like_dom_sf"/>
</dbReference>